<keyword evidence="2" id="KW-1185">Reference proteome</keyword>
<gene>
    <name evidence="1" type="ORF">EDB95_4813</name>
</gene>
<accession>A0A4R8DHI0</accession>
<organism evidence="1 2">
    <name type="scientific">Dinghuibacter silviterrae</name>
    <dbReference type="NCBI Taxonomy" id="1539049"/>
    <lineage>
        <taxon>Bacteria</taxon>
        <taxon>Pseudomonadati</taxon>
        <taxon>Bacteroidota</taxon>
        <taxon>Chitinophagia</taxon>
        <taxon>Chitinophagales</taxon>
        <taxon>Chitinophagaceae</taxon>
        <taxon>Dinghuibacter</taxon>
    </lineage>
</organism>
<evidence type="ECO:0000313" key="2">
    <source>
        <dbReference type="Proteomes" id="UP000294498"/>
    </source>
</evidence>
<dbReference type="AlphaFoldDB" id="A0A4R8DHI0"/>
<reference evidence="1 2" key="1">
    <citation type="submission" date="2019-03" db="EMBL/GenBank/DDBJ databases">
        <title>Genomic Encyclopedia of Type Strains, Phase IV (KMG-IV): sequencing the most valuable type-strain genomes for metagenomic binning, comparative biology and taxonomic classification.</title>
        <authorList>
            <person name="Goeker M."/>
        </authorList>
    </citation>
    <scope>NUCLEOTIDE SEQUENCE [LARGE SCALE GENOMIC DNA]</scope>
    <source>
        <strain evidence="1 2">DSM 100059</strain>
    </source>
</reference>
<proteinExistence type="predicted"/>
<protein>
    <submittedName>
        <fullName evidence="1">Uncharacterized protein</fullName>
    </submittedName>
</protein>
<name>A0A4R8DHI0_9BACT</name>
<dbReference type="EMBL" id="SODV01000002">
    <property type="protein sequence ID" value="TDW96977.1"/>
    <property type="molecule type" value="Genomic_DNA"/>
</dbReference>
<evidence type="ECO:0000313" key="1">
    <source>
        <dbReference type="EMBL" id="TDW96977.1"/>
    </source>
</evidence>
<sequence>MQKLSKSEMKQVRGGIGTCMAILICDCSGTDKEEIVDCVYAGGGWTAGCTSNCSWVRTVVDYCDLC</sequence>
<dbReference type="Proteomes" id="UP000294498">
    <property type="component" value="Unassembled WGS sequence"/>
</dbReference>
<dbReference type="RefSeq" id="WP_133998371.1">
    <property type="nucleotide sequence ID" value="NZ_SODV01000002.1"/>
</dbReference>
<comment type="caution">
    <text evidence="1">The sequence shown here is derived from an EMBL/GenBank/DDBJ whole genome shotgun (WGS) entry which is preliminary data.</text>
</comment>